<dbReference type="Pfam" id="PF17820">
    <property type="entry name" value="PDZ_6"/>
    <property type="match status" value="1"/>
</dbReference>
<reference evidence="8" key="1">
    <citation type="submission" date="2020-10" db="EMBL/GenBank/DDBJ databases">
        <authorList>
            <person name="Gilroy R."/>
        </authorList>
    </citation>
    <scope>NUCLEOTIDE SEQUENCE</scope>
    <source>
        <strain evidence="8">4920</strain>
    </source>
</reference>
<dbReference type="SMART" id="SM00245">
    <property type="entry name" value="TSPc"/>
    <property type="match status" value="1"/>
</dbReference>
<keyword evidence="4 5" id="KW-0720">Serine protease</keyword>
<keyword evidence="6" id="KW-0812">Transmembrane</keyword>
<evidence type="ECO:0000313" key="8">
    <source>
        <dbReference type="EMBL" id="HIV02109.1"/>
    </source>
</evidence>
<dbReference type="AlphaFoldDB" id="A0A9D1SZA4"/>
<evidence type="ECO:0000259" key="7">
    <source>
        <dbReference type="PROSITE" id="PS50106"/>
    </source>
</evidence>
<evidence type="ECO:0000256" key="4">
    <source>
        <dbReference type="ARBA" id="ARBA00022825"/>
    </source>
</evidence>
<feature type="domain" description="PDZ" evidence="7">
    <location>
        <begin position="105"/>
        <end position="168"/>
    </location>
</feature>
<dbReference type="SMART" id="SM00228">
    <property type="entry name" value="PDZ"/>
    <property type="match status" value="1"/>
</dbReference>
<dbReference type="Gene3D" id="3.30.750.44">
    <property type="match status" value="1"/>
</dbReference>
<keyword evidence="6" id="KW-0472">Membrane</keyword>
<dbReference type="CDD" id="cd06782">
    <property type="entry name" value="cpPDZ_CPP-like"/>
    <property type="match status" value="1"/>
</dbReference>
<dbReference type="GO" id="GO:0008236">
    <property type="term" value="F:serine-type peptidase activity"/>
    <property type="evidence" value="ECO:0007669"/>
    <property type="project" value="UniProtKB-KW"/>
</dbReference>
<keyword evidence="6" id="KW-1133">Transmembrane helix</keyword>
<dbReference type="Pfam" id="PF03572">
    <property type="entry name" value="Peptidase_S41"/>
    <property type="match status" value="1"/>
</dbReference>
<dbReference type="EMBL" id="DVOF01000027">
    <property type="protein sequence ID" value="HIV02109.1"/>
    <property type="molecule type" value="Genomic_DNA"/>
</dbReference>
<accession>A0A9D1SZA4</accession>
<evidence type="ECO:0000256" key="3">
    <source>
        <dbReference type="ARBA" id="ARBA00022801"/>
    </source>
</evidence>
<keyword evidence="3 5" id="KW-0378">Hydrolase</keyword>
<evidence type="ECO:0000313" key="9">
    <source>
        <dbReference type="Proteomes" id="UP000886743"/>
    </source>
</evidence>
<dbReference type="PROSITE" id="PS50106">
    <property type="entry name" value="PDZ"/>
    <property type="match status" value="1"/>
</dbReference>
<dbReference type="InterPro" id="IPR041489">
    <property type="entry name" value="PDZ_6"/>
</dbReference>
<dbReference type="Gene3D" id="2.30.42.10">
    <property type="match status" value="1"/>
</dbReference>
<dbReference type="PANTHER" id="PTHR32060">
    <property type="entry name" value="TAIL-SPECIFIC PROTEASE"/>
    <property type="match status" value="1"/>
</dbReference>
<evidence type="ECO:0000256" key="1">
    <source>
        <dbReference type="ARBA" id="ARBA00009179"/>
    </source>
</evidence>
<dbReference type="CDD" id="cd07560">
    <property type="entry name" value="Peptidase_S41_CPP"/>
    <property type="match status" value="1"/>
</dbReference>
<dbReference type="SUPFAM" id="SSF52096">
    <property type="entry name" value="ClpP/crotonase"/>
    <property type="match status" value="1"/>
</dbReference>
<dbReference type="InterPro" id="IPR001478">
    <property type="entry name" value="PDZ"/>
</dbReference>
<dbReference type="PANTHER" id="PTHR32060:SF30">
    <property type="entry name" value="CARBOXY-TERMINAL PROCESSING PROTEASE CTPA"/>
    <property type="match status" value="1"/>
</dbReference>
<gene>
    <name evidence="8" type="ORF">IAC74_00935</name>
</gene>
<dbReference type="Gene3D" id="3.90.226.10">
    <property type="entry name" value="2-enoyl-CoA Hydratase, Chain A, domain 1"/>
    <property type="match status" value="1"/>
</dbReference>
<dbReference type="InterPro" id="IPR004447">
    <property type="entry name" value="Peptidase_S41A"/>
</dbReference>
<protein>
    <submittedName>
        <fullName evidence="8">S41 family peptidase</fullName>
    </submittedName>
</protein>
<name>A0A9D1SZA4_9FIRM</name>
<evidence type="ECO:0000256" key="5">
    <source>
        <dbReference type="RuleBase" id="RU004404"/>
    </source>
</evidence>
<evidence type="ECO:0000256" key="2">
    <source>
        <dbReference type="ARBA" id="ARBA00022670"/>
    </source>
</evidence>
<evidence type="ECO:0000256" key="6">
    <source>
        <dbReference type="SAM" id="Phobius"/>
    </source>
</evidence>
<dbReference type="NCBIfam" id="TIGR00225">
    <property type="entry name" value="prc"/>
    <property type="match status" value="1"/>
</dbReference>
<sequence>MSQRAKIVWTAVISVVATFILTGVLYLTVGSGIIGRMLYVGDGSTFQSPLLDEVKAYLETFYMGDIDEEEMVYYAAKGMAASTEDPYTRYYTPDEFEEYMDSNIGAYVGVGIVLTATEDTNELVVVTPYEDAPGDKAGVLPGDIIVAIDGVAYTGEDLDEAADVMRGSDLANAAGTQVTLTLRRGDETFDVVLTREEVHLKTVNAEMLEGDIGYMRIISFDGDTDVEVENALNTLLESGMNKLVLDLRDNGGGDYNTACGVAGKFLDEGDLIVYTEDKNGVREEEYATGKMTDCELVILINGGSASASEVVTGALDGNGRAKAIVGTTSYGKGITQNIYQLKNGGGMSITVDYYYTPTGECIHEKGIEPDVEVSLGENEDKPSTTLTYEEDLQLQKAVELLQ</sequence>
<dbReference type="InterPro" id="IPR036034">
    <property type="entry name" value="PDZ_sf"/>
</dbReference>
<dbReference type="InterPro" id="IPR029045">
    <property type="entry name" value="ClpP/crotonase-like_dom_sf"/>
</dbReference>
<keyword evidence="2 5" id="KW-0645">Protease</keyword>
<comment type="caution">
    <text evidence="8">The sequence shown here is derived from an EMBL/GenBank/DDBJ whole genome shotgun (WGS) entry which is preliminary data.</text>
</comment>
<organism evidence="8 9">
    <name type="scientific">Candidatus Aphodoplasma excrementigallinarum</name>
    <dbReference type="NCBI Taxonomy" id="2840673"/>
    <lineage>
        <taxon>Bacteria</taxon>
        <taxon>Bacillati</taxon>
        <taxon>Bacillota</taxon>
        <taxon>Clostridia</taxon>
        <taxon>Eubacteriales</taxon>
        <taxon>Candidatus Aphodoplasma</taxon>
    </lineage>
</organism>
<dbReference type="Proteomes" id="UP000886743">
    <property type="component" value="Unassembled WGS sequence"/>
</dbReference>
<proteinExistence type="inferred from homology"/>
<dbReference type="GO" id="GO:0030288">
    <property type="term" value="C:outer membrane-bounded periplasmic space"/>
    <property type="evidence" value="ECO:0007669"/>
    <property type="project" value="TreeGrafter"/>
</dbReference>
<dbReference type="GO" id="GO:0006508">
    <property type="term" value="P:proteolysis"/>
    <property type="evidence" value="ECO:0007669"/>
    <property type="project" value="UniProtKB-KW"/>
</dbReference>
<comment type="similarity">
    <text evidence="1 5">Belongs to the peptidase S41A family.</text>
</comment>
<reference evidence="8" key="2">
    <citation type="journal article" date="2021" name="PeerJ">
        <title>Extensive microbial diversity within the chicken gut microbiome revealed by metagenomics and culture.</title>
        <authorList>
            <person name="Gilroy R."/>
            <person name="Ravi A."/>
            <person name="Getino M."/>
            <person name="Pursley I."/>
            <person name="Horton D.L."/>
            <person name="Alikhan N.F."/>
            <person name="Baker D."/>
            <person name="Gharbi K."/>
            <person name="Hall N."/>
            <person name="Watson M."/>
            <person name="Adriaenssens E.M."/>
            <person name="Foster-Nyarko E."/>
            <person name="Jarju S."/>
            <person name="Secka A."/>
            <person name="Antonio M."/>
            <person name="Oren A."/>
            <person name="Chaudhuri R.R."/>
            <person name="La Ragione R."/>
            <person name="Hildebrand F."/>
            <person name="Pallen M.J."/>
        </authorList>
    </citation>
    <scope>NUCLEOTIDE SEQUENCE</scope>
    <source>
        <strain evidence="8">4920</strain>
    </source>
</reference>
<dbReference type="GO" id="GO:0004175">
    <property type="term" value="F:endopeptidase activity"/>
    <property type="evidence" value="ECO:0007669"/>
    <property type="project" value="TreeGrafter"/>
</dbReference>
<dbReference type="GO" id="GO:0007165">
    <property type="term" value="P:signal transduction"/>
    <property type="evidence" value="ECO:0007669"/>
    <property type="project" value="TreeGrafter"/>
</dbReference>
<dbReference type="SUPFAM" id="SSF50156">
    <property type="entry name" value="PDZ domain-like"/>
    <property type="match status" value="1"/>
</dbReference>
<dbReference type="InterPro" id="IPR005151">
    <property type="entry name" value="Tail-specific_protease"/>
</dbReference>
<feature type="transmembrane region" description="Helical" evidence="6">
    <location>
        <begin position="7"/>
        <end position="29"/>
    </location>
</feature>